<feature type="transmembrane region" description="Helical" evidence="1">
    <location>
        <begin position="124"/>
        <end position="143"/>
    </location>
</feature>
<dbReference type="Proteomes" id="UP000439550">
    <property type="component" value="Unassembled WGS sequence"/>
</dbReference>
<feature type="transmembrane region" description="Helical" evidence="1">
    <location>
        <begin position="259"/>
        <end position="281"/>
    </location>
</feature>
<feature type="transmembrane region" description="Helical" evidence="1">
    <location>
        <begin position="293"/>
        <end position="313"/>
    </location>
</feature>
<reference evidence="2 3" key="1">
    <citation type="submission" date="2019-10" db="EMBL/GenBank/DDBJ databases">
        <authorList>
            <person name="Dong K."/>
        </authorList>
    </citation>
    <scope>NUCLEOTIDE SEQUENCE [LARGE SCALE GENOMIC DNA]</scope>
    <source>
        <strain evidence="2 3">DSM 28960</strain>
    </source>
</reference>
<protein>
    <submittedName>
        <fullName evidence="2">DUF998 domain-containing protein</fullName>
    </submittedName>
</protein>
<feature type="transmembrane region" description="Helical" evidence="1">
    <location>
        <begin position="183"/>
        <end position="203"/>
    </location>
</feature>
<keyword evidence="1" id="KW-0812">Transmembrane</keyword>
<feature type="transmembrane region" description="Helical" evidence="1">
    <location>
        <begin position="320"/>
        <end position="341"/>
    </location>
</feature>
<comment type="caution">
    <text evidence="2">The sequence shown here is derived from an EMBL/GenBank/DDBJ whole genome shotgun (WGS) entry which is preliminary data.</text>
</comment>
<dbReference type="OrthoDB" id="2329326at2"/>
<dbReference type="EMBL" id="WITJ01000005">
    <property type="protein sequence ID" value="MQW39185.1"/>
    <property type="molecule type" value="Genomic_DNA"/>
</dbReference>
<proteinExistence type="predicted"/>
<evidence type="ECO:0000313" key="2">
    <source>
        <dbReference type="EMBL" id="MQW39185.1"/>
    </source>
</evidence>
<dbReference type="RefSeq" id="WP_153495867.1">
    <property type="nucleotide sequence ID" value="NZ_CAXYUY010000002.1"/>
</dbReference>
<name>A0A7X1Z7F9_9LACT</name>
<keyword evidence="3" id="KW-1185">Reference proteome</keyword>
<sequence length="393" mass="44539">MEKIKLPKDLYEKLELGENAQVEVVDISNDTIKIRSLERNKTEHAAVWFMLPTVISTLLFILAIFLLKINHVIALSGNESIATGVIVISNGVGICSFILSYLLKRKELYHQMTQKVYFRTFGTVVLSVFVLVTLTLSAFFWFINQIFYGVAFDLVTAVIIFAIFTGILSFVLLFVVDVFEISMLLNLLIMVAIGGLVSSMVTNGNQYWWQRNFSELGTSNSNASVQFNATLILSAALMIGLFDYIFVSLRTKIGKQTRHFILQILLTLCAVCIALVGLIPNNGLGIAHVAHDVFAQLIVLFMGLAILGIRWFLPTLNRNMYIISYAIVALLAFSYVMWHYVHYFTLTAFEILSFSLSFAWVMLLINHLLKLIWDQRKVYHVEQIDPKVPLNKN</sequence>
<organism evidence="2 3">
    <name type="scientific">Lactococcus hircilactis</name>
    <dbReference type="NCBI Taxonomy" id="1494462"/>
    <lineage>
        <taxon>Bacteria</taxon>
        <taxon>Bacillati</taxon>
        <taxon>Bacillota</taxon>
        <taxon>Bacilli</taxon>
        <taxon>Lactobacillales</taxon>
        <taxon>Streptococcaceae</taxon>
        <taxon>Lactococcus</taxon>
    </lineage>
</organism>
<feature type="transmembrane region" description="Helical" evidence="1">
    <location>
        <begin position="347"/>
        <end position="369"/>
    </location>
</feature>
<dbReference type="AlphaFoldDB" id="A0A7X1Z7F9"/>
<keyword evidence="1" id="KW-1133">Transmembrane helix</keyword>
<feature type="transmembrane region" description="Helical" evidence="1">
    <location>
        <begin position="155"/>
        <end position="176"/>
    </location>
</feature>
<gene>
    <name evidence="2" type="ORF">GHI93_04425</name>
</gene>
<evidence type="ECO:0000313" key="3">
    <source>
        <dbReference type="Proteomes" id="UP000439550"/>
    </source>
</evidence>
<keyword evidence="1" id="KW-0472">Membrane</keyword>
<feature type="transmembrane region" description="Helical" evidence="1">
    <location>
        <begin position="81"/>
        <end position="103"/>
    </location>
</feature>
<feature type="transmembrane region" description="Helical" evidence="1">
    <location>
        <begin position="45"/>
        <end position="69"/>
    </location>
</feature>
<feature type="transmembrane region" description="Helical" evidence="1">
    <location>
        <begin position="223"/>
        <end position="247"/>
    </location>
</feature>
<evidence type="ECO:0000256" key="1">
    <source>
        <dbReference type="SAM" id="Phobius"/>
    </source>
</evidence>
<accession>A0A7X1Z7F9</accession>